<dbReference type="InterPro" id="IPR001036">
    <property type="entry name" value="Acrflvin-R"/>
</dbReference>
<dbReference type="AlphaFoldDB" id="A0A1M5YD26"/>
<feature type="transmembrane region" description="Helical" evidence="1">
    <location>
        <begin position="982"/>
        <end position="1002"/>
    </location>
</feature>
<feature type="transmembrane region" description="Helical" evidence="1">
    <location>
        <begin position="941"/>
        <end position="961"/>
    </location>
</feature>
<keyword evidence="1" id="KW-0812">Transmembrane</keyword>
<keyword evidence="1" id="KW-1133">Transmembrane helix</keyword>
<dbReference type="SUPFAM" id="SSF82714">
    <property type="entry name" value="Multidrug efflux transporter AcrB TolC docking domain, DN and DC subdomains"/>
    <property type="match status" value="2"/>
</dbReference>
<dbReference type="PANTHER" id="PTHR32063">
    <property type="match status" value="1"/>
</dbReference>
<feature type="transmembrane region" description="Helical" evidence="1">
    <location>
        <begin position="911"/>
        <end position="929"/>
    </location>
</feature>
<feature type="transmembrane region" description="Helical" evidence="1">
    <location>
        <begin position="367"/>
        <end position="392"/>
    </location>
</feature>
<dbReference type="Gene3D" id="3.30.70.1430">
    <property type="entry name" value="Multidrug efflux transporter AcrB pore domain"/>
    <property type="match status" value="2"/>
</dbReference>
<dbReference type="Gene3D" id="3.30.70.1440">
    <property type="entry name" value="Multidrug efflux transporter AcrB pore domain"/>
    <property type="match status" value="1"/>
</dbReference>
<evidence type="ECO:0000313" key="2">
    <source>
        <dbReference type="EMBL" id="SHI09927.1"/>
    </source>
</evidence>
<protein>
    <submittedName>
        <fullName evidence="2">Multidrug efflux pump subunit AcrB</fullName>
    </submittedName>
</protein>
<organism evidence="2 3">
    <name type="scientific">Ferrimonas marina</name>
    <dbReference type="NCBI Taxonomy" id="299255"/>
    <lineage>
        <taxon>Bacteria</taxon>
        <taxon>Pseudomonadati</taxon>
        <taxon>Pseudomonadota</taxon>
        <taxon>Gammaproteobacteria</taxon>
        <taxon>Alteromonadales</taxon>
        <taxon>Ferrimonadaceae</taxon>
        <taxon>Ferrimonas</taxon>
    </lineage>
</organism>
<dbReference type="EMBL" id="FQXG01000007">
    <property type="protein sequence ID" value="SHI09927.1"/>
    <property type="molecule type" value="Genomic_DNA"/>
</dbReference>
<dbReference type="STRING" id="299255.SAMN02745129_4098"/>
<feature type="transmembrane region" description="Helical" evidence="1">
    <location>
        <begin position="432"/>
        <end position="453"/>
    </location>
</feature>
<dbReference type="PRINTS" id="PR00702">
    <property type="entry name" value="ACRIFLAVINRP"/>
</dbReference>
<name>A0A1M5YD26_9GAMM</name>
<reference evidence="2 3" key="1">
    <citation type="submission" date="2016-11" db="EMBL/GenBank/DDBJ databases">
        <authorList>
            <person name="Jaros S."/>
            <person name="Januszkiewicz K."/>
            <person name="Wedrychowicz H."/>
        </authorList>
    </citation>
    <scope>NUCLEOTIDE SEQUENCE [LARGE SCALE GENOMIC DNA]</scope>
    <source>
        <strain evidence="2 3">DSM 16917</strain>
    </source>
</reference>
<dbReference type="OrthoDB" id="5287122at2"/>
<dbReference type="SUPFAM" id="SSF82693">
    <property type="entry name" value="Multidrug efflux transporter AcrB pore domain, PN1, PN2, PC1 and PC2 subdomains"/>
    <property type="match status" value="2"/>
</dbReference>
<dbReference type="GO" id="GO:0042910">
    <property type="term" value="F:xenobiotic transmembrane transporter activity"/>
    <property type="evidence" value="ECO:0007669"/>
    <property type="project" value="TreeGrafter"/>
</dbReference>
<keyword evidence="3" id="KW-1185">Reference proteome</keyword>
<gene>
    <name evidence="2" type="ORF">SAMN02745129_4098</name>
</gene>
<feature type="transmembrane region" description="Helical" evidence="1">
    <location>
        <begin position="328"/>
        <end position="347"/>
    </location>
</feature>
<feature type="transmembrane region" description="Helical" evidence="1">
    <location>
        <begin position="888"/>
        <end position="904"/>
    </location>
</feature>
<dbReference type="Proteomes" id="UP000184268">
    <property type="component" value="Unassembled WGS sequence"/>
</dbReference>
<dbReference type="Gene3D" id="1.20.1640.10">
    <property type="entry name" value="Multidrug efflux transporter AcrB transmembrane domain"/>
    <property type="match status" value="2"/>
</dbReference>
<dbReference type="GO" id="GO:0005886">
    <property type="term" value="C:plasma membrane"/>
    <property type="evidence" value="ECO:0007669"/>
    <property type="project" value="TreeGrafter"/>
</dbReference>
<dbReference type="InterPro" id="IPR027463">
    <property type="entry name" value="AcrB_DN_DC_subdom"/>
</dbReference>
<feature type="transmembrane region" description="Helical" evidence="1">
    <location>
        <begin position="542"/>
        <end position="564"/>
    </location>
</feature>
<sequence>MIRYFVRHPTAANLLMGLLLMVGLLSIGSVKRDTFPEFKFNYIGATVVYPGATPFQAEQNLCLRMEDAVDGLSNIREMTCQASEGLASLRLKIDDKADMTRMLVDVQTRIRAIKDFPSEIEPPVVEELEWTEPVIDVAIAADLSMPELKAYAEDLKRRMKLQTGVALINVAGFSNHLLRVELDEVALRRHGLSVNDVATTVRQQNVMMPAGNLELADRNLMLRFDQRQVTPRGLGQLVVAASPDGAQVTLAEIATITDTFELEESKILFDDKLSAALKISKNKSEDAMRVKEKVAAFIEAEQLRAPDGVQLVLSNDLSSLVKDRLNMMVNNGLQGILLVFAVMWLFFSLRYSFWVAAGLPVSFLGAIYMMSVLGISINIMSLVALLMAIGILMDDAIVISESIAAHIEKGLGIDEAVTQGVKKVFPGVLSSYLTTICIFGGMLFLDGQMGAVLGDVPKVLLLVLSISLLEAFLILPAHLAHSMHKQKQREARRAQLIAEGKPVPKQRLVRLQRAKARFGERFEAFRNERLVTAVRWAVQRRYAVFGGVIGLLFASIALLAGGAVKFSAFPELDGDVAEARIILPPGAPLHRTEAVASQISDAAERVAQRYSEQFEGGEPLILHRAEQFNFNVDAGESGPHVATVRLDLRSAEIRQSRIEDFLADWRTEVGELAEPISLVFSQPMHGPGGRAIELRIRGDDLEELKAVSVAVQQYLGQFNGVHNLLDNMRPGKDELLITLRPGAESFGLTGQMVASQLRGAYYGNLADEIQLGPENLRVMVQLDRSQAADLESLARFPVFLADGSQLPLASVADLSWQRGYVRIQRFEGLRTITVFGSVDSRVANASDINRQLMQEALPEIRAQYPNVSFGFEGQAKETQETGDSMKRGFILGLFGIYAILSLQFRSYKEPAVVMIAIPLALIGVLWGHWLTGYDLSMPSIMGFISLSGVVVNDSILLVQYIRHHMERGEQVLDAVVEASRERFRAVFLTSLTTAAGLLPLLMEPSLQAQVVKPMVVSIVFGIFASTLLVLFMIPCAYAIMSDRGWLRREVH</sequence>
<evidence type="ECO:0000256" key="1">
    <source>
        <dbReference type="SAM" id="Phobius"/>
    </source>
</evidence>
<dbReference type="Gene3D" id="3.30.70.1320">
    <property type="entry name" value="Multidrug efflux transporter AcrB pore domain like"/>
    <property type="match status" value="1"/>
</dbReference>
<proteinExistence type="predicted"/>
<accession>A0A1M5YD26</accession>
<keyword evidence="1" id="KW-0472">Membrane</keyword>
<feature type="transmembrane region" description="Helical" evidence="1">
    <location>
        <begin position="1014"/>
        <end position="1039"/>
    </location>
</feature>
<dbReference type="RefSeq" id="WP_067660859.1">
    <property type="nucleotide sequence ID" value="NZ_FQXG01000007.1"/>
</dbReference>
<dbReference type="Pfam" id="PF00873">
    <property type="entry name" value="ACR_tran"/>
    <property type="match status" value="1"/>
</dbReference>
<dbReference type="Gene3D" id="3.30.2090.10">
    <property type="entry name" value="Multidrug efflux transporter AcrB TolC docking domain, DN and DC subdomains"/>
    <property type="match status" value="2"/>
</dbReference>
<feature type="transmembrane region" description="Helical" evidence="1">
    <location>
        <begin position="459"/>
        <end position="479"/>
    </location>
</feature>
<dbReference type="SUPFAM" id="SSF82866">
    <property type="entry name" value="Multidrug efflux transporter AcrB transmembrane domain"/>
    <property type="match status" value="2"/>
</dbReference>
<evidence type="ECO:0000313" key="3">
    <source>
        <dbReference type="Proteomes" id="UP000184268"/>
    </source>
</evidence>
<dbReference type="PANTHER" id="PTHR32063:SF33">
    <property type="entry name" value="RND SUPERFAMILY EFFLUX PUMP PERMEASE COMPONENT"/>
    <property type="match status" value="1"/>
</dbReference>
<feature type="transmembrane region" description="Helical" evidence="1">
    <location>
        <begin position="12"/>
        <end position="30"/>
    </location>
</feature>